<reference evidence="10 11" key="1">
    <citation type="journal article" date="2018" name="Nat. Genet.">
        <title>Extensive intraspecific gene order and gene structural variations between Mo17 and other maize genomes.</title>
        <authorList>
            <person name="Sun S."/>
            <person name="Zhou Y."/>
            <person name="Chen J."/>
            <person name="Shi J."/>
            <person name="Zhao H."/>
            <person name="Zhao H."/>
            <person name="Song W."/>
            <person name="Zhang M."/>
            <person name="Cui Y."/>
            <person name="Dong X."/>
            <person name="Liu H."/>
            <person name="Ma X."/>
            <person name="Jiao Y."/>
            <person name="Wang B."/>
            <person name="Wei X."/>
            <person name="Stein J.C."/>
            <person name="Glaubitz J.C."/>
            <person name="Lu F."/>
            <person name="Yu G."/>
            <person name="Liang C."/>
            <person name="Fengler K."/>
            <person name="Li B."/>
            <person name="Rafalski A."/>
            <person name="Schnable P.S."/>
            <person name="Ware D.H."/>
            <person name="Buckler E.S."/>
            <person name="Lai J."/>
        </authorList>
    </citation>
    <scope>NUCLEOTIDE SEQUENCE [LARGE SCALE GENOMIC DNA]</scope>
    <source>
        <strain evidence="11">cv. Missouri 17</strain>
        <tissue evidence="10">Seedling</tissue>
    </source>
</reference>
<dbReference type="SMART" id="SM00129">
    <property type="entry name" value="KISc"/>
    <property type="match status" value="1"/>
</dbReference>
<accession>A0A3L6FAJ2</accession>
<dbReference type="GO" id="GO:0005524">
    <property type="term" value="F:ATP binding"/>
    <property type="evidence" value="ECO:0007669"/>
    <property type="project" value="UniProtKB-KW"/>
</dbReference>
<sequence>MGTNLELKLGDVYIQYMSQAQNSASQLGIVLECRPNNSSIISYYWEVQDSNAVLYSRQKSAEAKLYETWMMPTMCSLKSPQAHGGRDRRWRWRRADEGGDATEHPVDVISRIWNLALGVSSALEFAGGGTVVRVRGDAGGCRDFTRDGVSVSEEEYLEGFYRRFVRSRIQGVQVGVKCTVMVYGPTWSKKSHTMFGCARQPRIVYHALRDILEGGGGNKGDSAEDDVGLFVQVTVLEIYNEEVYDLLVGSGAAAKGNTPRNDYKDNRFSQIISNALGMKLRDNLNKLKKIRPTFLSNIFVSNNILTIEDYSLPTLSSLNSQVSTSSKVECLWEKPGEYVLYEQQQQKRLLLQQHQQDLYTSTAFTATGSIIPSMEPIQ</sequence>
<evidence type="ECO:0000256" key="3">
    <source>
        <dbReference type="ARBA" id="ARBA00022701"/>
    </source>
</evidence>
<dbReference type="GO" id="GO:0005874">
    <property type="term" value="C:microtubule"/>
    <property type="evidence" value="ECO:0007669"/>
    <property type="project" value="UniProtKB-KW"/>
</dbReference>
<dbReference type="EMBL" id="NCVQ01000004">
    <property type="protein sequence ID" value="PWZ29960.1"/>
    <property type="molecule type" value="Genomic_DNA"/>
</dbReference>
<dbReference type="InterPro" id="IPR001752">
    <property type="entry name" value="Kinesin_motor_dom"/>
</dbReference>
<evidence type="ECO:0000259" key="9">
    <source>
        <dbReference type="PROSITE" id="PS50067"/>
    </source>
</evidence>
<dbReference type="GO" id="GO:0005737">
    <property type="term" value="C:cytoplasm"/>
    <property type="evidence" value="ECO:0007669"/>
    <property type="project" value="UniProtKB-SubCell"/>
</dbReference>
<dbReference type="PANTHER" id="PTHR47969">
    <property type="entry name" value="CHROMOSOME-ASSOCIATED KINESIN KIF4A-RELATED"/>
    <property type="match status" value="1"/>
</dbReference>
<dbReference type="Proteomes" id="UP000251960">
    <property type="component" value="Chromosome 3"/>
</dbReference>
<feature type="domain" description="Kinesin motor" evidence="9">
    <location>
        <begin position="105"/>
        <end position="378"/>
    </location>
</feature>
<dbReference type="SUPFAM" id="SSF52540">
    <property type="entry name" value="P-loop containing nucleoside triphosphate hydrolases"/>
    <property type="match status" value="1"/>
</dbReference>
<evidence type="ECO:0000256" key="4">
    <source>
        <dbReference type="ARBA" id="ARBA00022741"/>
    </source>
</evidence>
<keyword evidence="4" id="KW-0547">Nucleotide-binding</keyword>
<keyword evidence="2" id="KW-0963">Cytoplasm</keyword>
<comment type="subcellular location">
    <subcellularLocation>
        <location evidence="1">Cytoplasm</location>
    </subcellularLocation>
</comment>
<comment type="caution">
    <text evidence="10">The sequence shown here is derived from an EMBL/GenBank/DDBJ whole genome shotgun (WGS) entry which is preliminary data.</text>
</comment>
<name>A0A3L6FAJ2_MAIZE</name>
<dbReference type="Gene3D" id="3.40.850.10">
    <property type="entry name" value="Kinesin motor domain"/>
    <property type="match status" value="1"/>
</dbReference>
<dbReference type="GO" id="GO:0007018">
    <property type="term" value="P:microtubule-based movement"/>
    <property type="evidence" value="ECO:0007669"/>
    <property type="project" value="InterPro"/>
</dbReference>
<keyword evidence="3" id="KW-0493">Microtubule</keyword>
<evidence type="ECO:0000256" key="1">
    <source>
        <dbReference type="ARBA" id="ARBA00004496"/>
    </source>
</evidence>
<dbReference type="InterPro" id="IPR027417">
    <property type="entry name" value="P-loop_NTPase"/>
</dbReference>
<dbReference type="GO" id="GO:0008017">
    <property type="term" value="F:microtubule binding"/>
    <property type="evidence" value="ECO:0007669"/>
    <property type="project" value="InterPro"/>
</dbReference>
<dbReference type="AlphaFoldDB" id="A0A3L6FAJ2"/>
<evidence type="ECO:0000256" key="5">
    <source>
        <dbReference type="ARBA" id="ARBA00022840"/>
    </source>
</evidence>
<protein>
    <submittedName>
        <fullName evidence="10">Kinesin-like protein KIN-10A</fullName>
    </submittedName>
</protein>
<dbReference type="Pfam" id="PF00225">
    <property type="entry name" value="Kinesin"/>
    <property type="match status" value="1"/>
</dbReference>
<evidence type="ECO:0000313" key="11">
    <source>
        <dbReference type="Proteomes" id="UP000251960"/>
    </source>
</evidence>
<dbReference type="InterPro" id="IPR036961">
    <property type="entry name" value="Kinesin_motor_dom_sf"/>
</dbReference>
<dbReference type="PROSITE" id="PS50067">
    <property type="entry name" value="KINESIN_MOTOR_2"/>
    <property type="match status" value="1"/>
</dbReference>
<evidence type="ECO:0000256" key="8">
    <source>
        <dbReference type="PROSITE-ProRule" id="PRU00283"/>
    </source>
</evidence>
<dbReference type="InterPro" id="IPR027640">
    <property type="entry name" value="Kinesin-like_fam"/>
</dbReference>
<evidence type="ECO:0000256" key="2">
    <source>
        <dbReference type="ARBA" id="ARBA00022490"/>
    </source>
</evidence>
<organism evidence="10 11">
    <name type="scientific">Zea mays</name>
    <name type="common">Maize</name>
    <dbReference type="NCBI Taxonomy" id="4577"/>
    <lineage>
        <taxon>Eukaryota</taxon>
        <taxon>Viridiplantae</taxon>
        <taxon>Streptophyta</taxon>
        <taxon>Embryophyta</taxon>
        <taxon>Tracheophyta</taxon>
        <taxon>Spermatophyta</taxon>
        <taxon>Magnoliopsida</taxon>
        <taxon>Liliopsida</taxon>
        <taxon>Poales</taxon>
        <taxon>Poaceae</taxon>
        <taxon>PACMAD clade</taxon>
        <taxon>Panicoideae</taxon>
        <taxon>Andropogonodae</taxon>
        <taxon>Andropogoneae</taxon>
        <taxon>Tripsacinae</taxon>
        <taxon>Zea</taxon>
    </lineage>
</organism>
<evidence type="ECO:0000313" key="10">
    <source>
        <dbReference type="EMBL" id="PWZ29960.1"/>
    </source>
</evidence>
<dbReference type="ExpressionAtlas" id="A0A3L6FAJ2">
    <property type="expression patterns" value="baseline and differential"/>
</dbReference>
<evidence type="ECO:0000256" key="7">
    <source>
        <dbReference type="ARBA" id="ARBA00023175"/>
    </source>
</evidence>
<comment type="similarity">
    <text evidence="8">Belongs to the TRAFAC class myosin-kinesin ATPase superfamily. Kinesin family.</text>
</comment>
<dbReference type="PANTHER" id="PTHR47969:SF15">
    <property type="entry name" value="CHROMOSOME-ASSOCIATED KINESIN KIF4A-RELATED"/>
    <property type="match status" value="1"/>
</dbReference>
<keyword evidence="6" id="KW-0175">Coiled coil</keyword>
<proteinExistence type="inferred from homology"/>
<evidence type="ECO:0000256" key="6">
    <source>
        <dbReference type="ARBA" id="ARBA00023054"/>
    </source>
</evidence>
<keyword evidence="5" id="KW-0067">ATP-binding</keyword>
<gene>
    <name evidence="10" type="primary">KIN10A_2</name>
    <name evidence="10" type="ORF">Zm00014a_027582</name>
</gene>
<comment type="caution">
    <text evidence="8">Lacks conserved residue(s) required for the propagation of feature annotation.</text>
</comment>
<keyword evidence="7" id="KW-0505">Motor protein</keyword>
<dbReference type="GO" id="GO:0003777">
    <property type="term" value="F:microtubule motor activity"/>
    <property type="evidence" value="ECO:0007669"/>
    <property type="project" value="InterPro"/>
</dbReference>